<evidence type="ECO:0000313" key="1">
    <source>
        <dbReference type="EMBL" id="MPC71600.1"/>
    </source>
</evidence>
<proteinExistence type="predicted"/>
<evidence type="ECO:0000313" key="2">
    <source>
        <dbReference type="Proteomes" id="UP000324222"/>
    </source>
</evidence>
<accession>A0A5B7HGR6</accession>
<dbReference type="Proteomes" id="UP000324222">
    <property type="component" value="Unassembled WGS sequence"/>
</dbReference>
<name>A0A5B7HGR6_PORTR</name>
<reference evidence="1 2" key="1">
    <citation type="submission" date="2019-05" db="EMBL/GenBank/DDBJ databases">
        <title>Another draft genome of Portunus trituberculatus and its Hox gene families provides insights of decapod evolution.</title>
        <authorList>
            <person name="Jeong J.-H."/>
            <person name="Song I."/>
            <person name="Kim S."/>
            <person name="Choi T."/>
            <person name="Kim D."/>
            <person name="Ryu S."/>
            <person name="Kim W."/>
        </authorList>
    </citation>
    <scope>NUCLEOTIDE SEQUENCE [LARGE SCALE GENOMIC DNA]</scope>
    <source>
        <tissue evidence="1">Muscle</tissue>
    </source>
</reference>
<comment type="caution">
    <text evidence="1">The sequence shown here is derived from an EMBL/GenBank/DDBJ whole genome shotgun (WGS) entry which is preliminary data.</text>
</comment>
<organism evidence="1 2">
    <name type="scientific">Portunus trituberculatus</name>
    <name type="common">Swimming crab</name>
    <name type="synonym">Neptunus trituberculatus</name>
    <dbReference type="NCBI Taxonomy" id="210409"/>
    <lineage>
        <taxon>Eukaryota</taxon>
        <taxon>Metazoa</taxon>
        <taxon>Ecdysozoa</taxon>
        <taxon>Arthropoda</taxon>
        <taxon>Crustacea</taxon>
        <taxon>Multicrustacea</taxon>
        <taxon>Malacostraca</taxon>
        <taxon>Eumalacostraca</taxon>
        <taxon>Eucarida</taxon>
        <taxon>Decapoda</taxon>
        <taxon>Pleocyemata</taxon>
        <taxon>Brachyura</taxon>
        <taxon>Eubrachyura</taxon>
        <taxon>Portunoidea</taxon>
        <taxon>Portunidae</taxon>
        <taxon>Portuninae</taxon>
        <taxon>Portunus</taxon>
    </lineage>
</organism>
<dbReference type="AlphaFoldDB" id="A0A5B7HGR6"/>
<sequence length="29" mass="3052">MFLKSWVLSGAVAYPLSWGVQAGAVGARE</sequence>
<keyword evidence="2" id="KW-1185">Reference proteome</keyword>
<dbReference type="EMBL" id="VSRR010033173">
    <property type="protein sequence ID" value="MPC71600.1"/>
    <property type="molecule type" value="Genomic_DNA"/>
</dbReference>
<protein>
    <submittedName>
        <fullName evidence="1">Uncharacterized protein</fullName>
    </submittedName>
</protein>
<gene>
    <name evidence="1" type="ORF">E2C01_065883</name>
</gene>